<reference evidence="1 2" key="1">
    <citation type="submission" date="2016-10" db="EMBL/GenBank/DDBJ databases">
        <authorList>
            <person name="Varghese N."/>
            <person name="Submissions S."/>
        </authorList>
    </citation>
    <scope>NUCLEOTIDE SEQUENCE [LARGE SCALE GENOMIC DNA]</scope>
    <source>
        <strain evidence="1 2">DSM 16392</strain>
    </source>
</reference>
<protein>
    <recommendedName>
        <fullName evidence="3">ABM domain-containing protein</fullName>
    </recommendedName>
</protein>
<comment type="caution">
    <text evidence="1">The sequence shown here is derived from an EMBL/GenBank/DDBJ whole genome shotgun (WGS) entry which is preliminary data.</text>
</comment>
<dbReference type="RefSeq" id="WP_057464984.1">
    <property type="nucleotide sequence ID" value="NZ_FOSK01000002.1"/>
</dbReference>
<organism evidence="1 2">
    <name type="scientific">Pseudovibrio ascidiaceicola</name>
    <dbReference type="NCBI Taxonomy" id="285279"/>
    <lineage>
        <taxon>Bacteria</taxon>
        <taxon>Pseudomonadati</taxon>
        <taxon>Pseudomonadota</taxon>
        <taxon>Alphaproteobacteria</taxon>
        <taxon>Hyphomicrobiales</taxon>
        <taxon>Stappiaceae</taxon>
        <taxon>Pseudovibrio</taxon>
    </lineage>
</organism>
<name>A0A1I3WQ05_9HYPH</name>
<evidence type="ECO:0000313" key="1">
    <source>
        <dbReference type="EMBL" id="SFK08501.1"/>
    </source>
</evidence>
<accession>A0A1I3WQ05</accession>
<proteinExistence type="predicted"/>
<gene>
    <name evidence="1" type="ORF">SAMN04488518_10252</name>
</gene>
<dbReference type="EMBL" id="FOSK01000002">
    <property type="protein sequence ID" value="SFK08501.1"/>
    <property type="molecule type" value="Genomic_DNA"/>
</dbReference>
<sequence length="119" mass="13395">MNNEVSWILTAHLATAEPKVFEGLMVEMVKAVQQMQGDTTAYVWYLSEDGQSCEIFTSFKDSNSAMLHLTWFSNTYAKQFMDTLHPTGMTVYGKPTQELRNALASLSPRYVQTVGGFAR</sequence>
<dbReference type="Proteomes" id="UP000199598">
    <property type="component" value="Unassembled WGS sequence"/>
</dbReference>
<evidence type="ECO:0000313" key="2">
    <source>
        <dbReference type="Proteomes" id="UP000199598"/>
    </source>
</evidence>
<evidence type="ECO:0008006" key="3">
    <source>
        <dbReference type="Google" id="ProtNLM"/>
    </source>
</evidence>
<keyword evidence="2" id="KW-1185">Reference proteome</keyword>